<evidence type="ECO:0000313" key="7">
    <source>
        <dbReference type="Proteomes" id="UP000428260"/>
    </source>
</evidence>
<dbReference type="Gene3D" id="2.115.10.20">
    <property type="entry name" value="Glycosyl hydrolase domain, family 43"/>
    <property type="match status" value="1"/>
</dbReference>
<organism evidence="6 7">
    <name type="scientific">Maribellus comscasis</name>
    <dbReference type="NCBI Taxonomy" id="2681766"/>
    <lineage>
        <taxon>Bacteria</taxon>
        <taxon>Pseudomonadati</taxon>
        <taxon>Bacteroidota</taxon>
        <taxon>Bacteroidia</taxon>
        <taxon>Marinilabiliales</taxon>
        <taxon>Prolixibacteraceae</taxon>
        <taxon>Maribellus</taxon>
    </lineage>
</organism>
<dbReference type="InterPro" id="IPR013148">
    <property type="entry name" value="Glyco_hydro_32_N"/>
</dbReference>
<comment type="similarity">
    <text evidence="1">Belongs to the glycosyl hydrolase 32 family.</text>
</comment>
<evidence type="ECO:0000256" key="1">
    <source>
        <dbReference type="ARBA" id="ARBA00009902"/>
    </source>
</evidence>
<dbReference type="AlphaFoldDB" id="A0A6I6K285"/>
<reference evidence="6 7" key="1">
    <citation type="submission" date="2019-11" db="EMBL/GenBank/DDBJ databases">
        <authorList>
            <person name="Zheng R.K."/>
            <person name="Sun C.M."/>
        </authorList>
    </citation>
    <scope>NUCLEOTIDE SEQUENCE [LARGE SCALE GENOMIC DNA]</scope>
    <source>
        <strain evidence="6 7">WC007</strain>
    </source>
</reference>
<evidence type="ECO:0000256" key="2">
    <source>
        <dbReference type="ARBA" id="ARBA00022801"/>
    </source>
</evidence>
<keyword evidence="3" id="KW-0326">Glycosidase</keyword>
<dbReference type="Proteomes" id="UP000428260">
    <property type="component" value="Chromosome"/>
</dbReference>
<evidence type="ECO:0000313" key="6">
    <source>
        <dbReference type="EMBL" id="QGY47510.1"/>
    </source>
</evidence>
<protein>
    <recommendedName>
        <fullName evidence="5">Glycosyl hydrolase family 32 N-terminal domain-containing protein</fullName>
    </recommendedName>
</protein>
<evidence type="ECO:0000256" key="4">
    <source>
        <dbReference type="SAM" id="SignalP"/>
    </source>
</evidence>
<accession>A0A6I6K285</accession>
<gene>
    <name evidence="6" type="ORF">GM418_28715</name>
</gene>
<evidence type="ECO:0000259" key="5">
    <source>
        <dbReference type="Pfam" id="PF00251"/>
    </source>
</evidence>
<sequence>MKKIFSLYLLLVLSMFTKSQTKIATSEYFKLELDSEKPAFDITPYQPRMASCYQDKKGKYHLFTDYLEKGMSPYNAVIRYYRSSDLYHWEYVSTVAKHAELGVPDAVGCSSPHVLATDDKIYLFYGGTPKSNNDSANIYAKKGESGYMSRSIILAIAKADKNGAPMGNFEKHGVVITPGSIDDWDSMRLDDPCVIPDGDTLHLFYKAFNTNRELDSVRVGYAKASVNDLKFEKHPGPVLAVDGGGEMPRVFKIANIWHLFYRHFENEEFTWLHYTSDNGVRWRLFDPFFFKQPRTGPRDIMMIYGMNGKLLKHPKMLVAGNENDITRLWLYHLRKKAL</sequence>
<dbReference type="EMBL" id="CP046401">
    <property type="protein sequence ID" value="QGY47510.1"/>
    <property type="molecule type" value="Genomic_DNA"/>
</dbReference>
<proteinExistence type="inferred from homology"/>
<evidence type="ECO:0000256" key="3">
    <source>
        <dbReference type="ARBA" id="ARBA00023295"/>
    </source>
</evidence>
<dbReference type="Pfam" id="PF00251">
    <property type="entry name" value="Glyco_hydro_32N"/>
    <property type="match status" value="1"/>
</dbReference>
<dbReference type="InterPro" id="IPR023296">
    <property type="entry name" value="Glyco_hydro_beta-prop_sf"/>
</dbReference>
<feature type="chain" id="PRO_5026260686" description="Glycosyl hydrolase family 32 N-terminal domain-containing protein" evidence="4">
    <location>
        <begin position="25"/>
        <end position="338"/>
    </location>
</feature>
<feature type="signal peptide" evidence="4">
    <location>
        <begin position="1"/>
        <end position="24"/>
    </location>
</feature>
<dbReference type="SUPFAM" id="SSF75005">
    <property type="entry name" value="Arabinanase/levansucrase/invertase"/>
    <property type="match status" value="1"/>
</dbReference>
<keyword evidence="2" id="KW-0378">Hydrolase</keyword>
<name>A0A6I6K285_9BACT</name>
<keyword evidence="7" id="KW-1185">Reference proteome</keyword>
<keyword evidence="4" id="KW-0732">Signal</keyword>
<feature type="domain" description="Glycosyl hydrolase family 32 N-terminal" evidence="5">
    <location>
        <begin position="56"/>
        <end position="142"/>
    </location>
</feature>
<dbReference type="GO" id="GO:0016798">
    <property type="term" value="F:hydrolase activity, acting on glycosyl bonds"/>
    <property type="evidence" value="ECO:0007669"/>
    <property type="project" value="UniProtKB-KW"/>
</dbReference>
<dbReference type="KEGG" id="mcos:GM418_28715"/>